<dbReference type="SUPFAM" id="SSF54928">
    <property type="entry name" value="RNA-binding domain, RBD"/>
    <property type="match status" value="2"/>
</dbReference>
<feature type="compositionally biased region" description="Polar residues" evidence="5">
    <location>
        <begin position="458"/>
        <end position="475"/>
    </location>
</feature>
<evidence type="ECO:0000313" key="8">
    <source>
        <dbReference type="Proteomes" id="UP001497392"/>
    </source>
</evidence>
<protein>
    <submittedName>
        <fullName evidence="7">G11188 protein</fullName>
    </submittedName>
</protein>
<evidence type="ECO:0000256" key="1">
    <source>
        <dbReference type="ARBA" id="ARBA00008557"/>
    </source>
</evidence>
<dbReference type="EMBL" id="CAXHTA020000018">
    <property type="protein sequence ID" value="CAL5228112.1"/>
    <property type="molecule type" value="Genomic_DNA"/>
</dbReference>
<dbReference type="Gene3D" id="1.10.1900.10">
    <property type="entry name" value="c-terminal domain of poly(a) binding protein"/>
    <property type="match status" value="1"/>
</dbReference>
<feature type="compositionally biased region" description="Basic residues" evidence="5">
    <location>
        <begin position="444"/>
        <end position="454"/>
    </location>
</feature>
<reference evidence="7 8" key="1">
    <citation type="submission" date="2024-06" db="EMBL/GenBank/DDBJ databases">
        <authorList>
            <person name="Kraege A."/>
            <person name="Thomma B."/>
        </authorList>
    </citation>
    <scope>NUCLEOTIDE SEQUENCE [LARGE SCALE GENOMIC DNA]</scope>
</reference>
<feature type="domain" description="RRM" evidence="6">
    <location>
        <begin position="198"/>
        <end position="276"/>
    </location>
</feature>
<feature type="domain" description="RRM" evidence="6">
    <location>
        <begin position="108"/>
        <end position="170"/>
    </location>
</feature>
<feature type="region of interest" description="Disordered" evidence="5">
    <location>
        <begin position="582"/>
        <end position="621"/>
    </location>
</feature>
<dbReference type="SMART" id="SM00360">
    <property type="entry name" value="RRM"/>
    <property type="match status" value="3"/>
</dbReference>
<proteinExistence type="inferred from homology"/>
<dbReference type="Pfam" id="PF00658">
    <property type="entry name" value="MLLE"/>
    <property type="match status" value="1"/>
</dbReference>
<sequence>MGTVDDQNSGTESREFTAVRVTNLSPDSTDTGLLQEVFASCGNVKSAVLVKGQGGQSTGAAYIHFEDHSSAKAAVHGMNGVDLNGSAMEVEPAHGASISAEKPSARSCSIFIKGFGPEARTEALKEAFQDAGDIVSAVVMRDQAGTSRGFGFVNFEKPEAADKAVADFNGAPHTQGTWLVRKALPKTSKQEAVGNDPCTLYVRGLEANVDRDRLEAMFLAFGPIISCRILTDPKTGISRCAGLLRFETPEKAMRAIRDMHGRQVGERRLHVSVAQNGPRFQKNAPRGFEQPRPPYGSPMNVYPPSFPIGMPNRFPVPMTGAMPHGGSPEQAQMMHAGQQGHVPPGYAMYNPGMMYVGPQGYAQPMWPPGYYTGSPFSGSPLSDYGPMQHYQQQQAMQGMNRHQQAQQYYMMTSGQDGTYFDVASDSFVDAGRGYRSAPIPAPPRRARRGGRNGSRKSLANSGPSDNSGATGSLQEAAERTSSTEDSLAQPGPPTMPRPGAQCLSDGQLDGLMGQLAPMHDDKMRKDLLGGHVFALIEEEHSEPLAAEVTSVLLNMSEGEILHMLRSRDALDAQVAKVLDDMSTPAAGSVGSSGHRSASPAVQQAAREPSPNPEAFGRLNIA</sequence>
<dbReference type="SMART" id="SM00517">
    <property type="entry name" value="PolyA"/>
    <property type="match status" value="1"/>
</dbReference>
<keyword evidence="2" id="KW-0677">Repeat</keyword>
<keyword evidence="8" id="KW-1185">Reference proteome</keyword>
<gene>
    <name evidence="7" type="primary">g11188</name>
    <name evidence="7" type="ORF">VP750_LOCUS10018</name>
</gene>
<dbReference type="InterPro" id="IPR036053">
    <property type="entry name" value="PABP-dom"/>
</dbReference>
<dbReference type="PROSITE" id="PS50102">
    <property type="entry name" value="RRM"/>
    <property type="match status" value="3"/>
</dbReference>
<dbReference type="InterPro" id="IPR035979">
    <property type="entry name" value="RBD_domain_sf"/>
</dbReference>
<dbReference type="SUPFAM" id="SSF63570">
    <property type="entry name" value="PABC (PABP) domain"/>
    <property type="match status" value="1"/>
</dbReference>
<dbReference type="Gene3D" id="3.30.70.330">
    <property type="match status" value="3"/>
</dbReference>
<evidence type="ECO:0000313" key="7">
    <source>
        <dbReference type="EMBL" id="CAL5228112.1"/>
    </source>
</evidence>
<comment type="similarity">
    <text evidence="1">Belongs to the polyadenylate-binding protein type-1 family.</text>
</comment>
<dbReference type="PANTHER" id="PTHR24012">
    <property type="entry name" value="RNA BINDING PROTEIN"/>
    <property type="match status" value="1"/>
</dbReference>
<comment type="caution">
    <text evidence="7">The sequence shown here is derived from an EMBL/GenBank/DDBJ whole genome shotgun (WGS) entry which is preliminary data.</text>
</comment>
<evidence type="ECO:0000256" key="4">
    <source>
        <dbReference type="PROSITE-ProRule" id="PRU00176"/>
    </source>
</evidence>
<feature type="domain" description="RRM" evidence="6">
    <location>
        <begin position="17"/>
        <end position="95"/>
    </location>
</feature>
<feature type="region of interest" description="Disordered" evidence="5">
    <location>
        <begin position="433"/>
        <end position="500"/>
    </location>
</feature>
<evidence type="ECO:0000256" key="2">
    <source>
        <dbReference type="ARBA" id="ARBA00022737"/>
    </source>
</evidence>
<evidence type="ECO:0000256" key="5">
    <source>
        <dbReference type="SAM" id="MobiDB-lite"/>
    </source>
</evidence>
<dbReference type="Proteomes" id="UP001497392">
    <property type="component" value="Unassembled WGS sequence"/>
</dbReference>
<keyword evidence="3 4" id="KW-0694">RNA-binding</keyword>
<dbReference type="InterPro" id="IPR012677">
    <property type="entry name" value="Nucleotide-bd_a/b_plait_sf"/>
</dbReference>
<feature type="compositionally biased region" description="Polar residues" evidence="5">
    <location>
        <begin position="589"/>
        <end position="601"/>
    </location>
</feature>
<organism evidence="7 8">
    <name type="scientific">Coccomyxa viridis</name>
    <dbReference type="NCBI Taxonomy" id="1274662"/>
    <lineage>
        <taxon>Eukaryota</taxon>
        <taxon>Viridiplantae</taxon>
        <taxon>Chlorophyta</taxon>
        <taxon>core chlorophytes</taxon>
        <taxon>Trebouxiophyceae</taxon>
        <taxon>Trebouxiophyceae incertae sedis</taxon>
        <taxon>Coccomyxaceae</taxon>
        <taxon>Coccomyxa</taxon>
    </lineage>
</organism>
<accession>A0ABP1G8I6</accession>
<evidence type="ECO:0000256" key="3">
    <source>
        <dbReference type="ARBA" id="ARBA00022884"/>
    </source>
</evidence>
<name>A0ABP1G8I6_9CHLO</name>
<dbReference type="Pfam" id="PF00076">
    <property type="entry name" value="RRM_1"/>
    <property type="match status" value="3"/>
</dbReference>
<dbReference type="CDD" id="cd00590">
    <property type="entry name" value="RRM_SF"/>
    <property type="match status" value="1"/>
</dbReference>
<dbReference type="InterPro" id="IPR002004">
    <property type="entry name" value="PABP_HYD_C"/>
</dbReference>
<dbReference type="InterPro" id="IPR000504">
    <property type="entry name" value="RRM_dom"/>
</dbReference>
<evidence type="ECO:0000259" key="6">
    <source>
        <dbReference type="PROSITE" id="PS50102"/>
    </source>
</evidence>